<gene>
    <name evidence="5" type="ORF">CBR_g234</name>
</gene>
<name>A0A388JM01_CHABU</name>
<keyword evidence="6" id="KW-1185">Reference proteome</keyword>
<reference evidence="5 6" key="1">
    <citation type="journal article" date="2018" name="Cell">
        <title>The Chara Genome: Secondary Complexity and Implications for Plant Terrestrialization.</title>
        <authorList>
            <person name="Nishiyama T."/>
            <person name="Sakayama H."/>
            <person name="Vries J.D."/>
            <person name="Buschmann H."/>
            <person name="Saint-Marcoux D."/>
            <person name="Ullrich K.K."/>
            <person name="Haas F.B."/>
            <person name="Vanderstraeten L."/>
            <person name="Becker D."/>
            <person name="Lang D."/>
            <person name="Vosolsobe S."/>
            <person name="Rombauts S."/>
            <person name="Wilhelmsson P.K.I."/>
            <person name="Janitza P."/>
            <person name="Kern R."/>
            <person name="Heyl A."/>
            <person name="Rumpler F."/>
            <person name="Villalobos L.I.A.C."/>
            <person name="Clay J.M."/>
            <person name="Skokan R."/>
            <person name="Toyoda A."/>
            <person name="Suzuki Y."/>
            <person name="Kagoshima H."/>
            <person name="Schijlen E."/>
            <person name="Tajeshwar N."/>
            <person name="Catarino B."/>
            <person name="Hetherington A.J."/>
            <person name="Saltykova A."/>
            <person name="Bonnot C."/>
            <person name="Breuninger H."/>
            <person name="Symeonidi A."/>
            <person name="Radhakrishnan G.V."/>
            <person name="Van Nieuwerburgh F."/>
            <person name="Deforce D."/>
            <person name="Chang C."/>
            <person name="Karol K.G."/>
            <person name="Hedrich R."/>
            <person name="Ulvskov P."/>
            <person name="Glockner G."/>
            <person name="Delwiche C.F."/>
            <person name="Petrasek J."/>
            <person name="Van de Peer Y."/>
            <person name="Friml J."/>
            <person name="Beilby M."/>
            <person name="Dolan L."/>
            <person name="Kohara Y."/>
            <person name="Sugano S."/>
            <person name="Fujiyama A."/>
            <person name="Delaux P.-M."/>
            <person name="Quint M."/>
            <person name="TheiBen G."/>
            <person name="Hagemann M."/>
            <person name="Harholt J."/>
            <person name="Dunand C."/>
            <person name="Zachgo S."/>
            <person name="Langdale J."/>
            <person name="Maumus F."/>
            <person name="Straeten D.V.D."/>
            <person name="Gould S.B."/>
            <person name="Rensing S.A."/>
        </authorList>
    </citation>
    <scope>NUCLEOTIDE SEQUENCE [LARGE SCALE GENOMIC DNA]</scope>
    <source>
        <strain evidence="5 6">S276</strain>
    </source>
</reference>
<keyword evidence="2" id="KW-0325">Glycoprotein</keyword>
<evidence type="ECO:0000313" key="6">
    <source>
        <dbReference type="Proteomes" id="UP000265515"/>
    </source>
</evidence>
<dbReference type="PANTHER" id="PTHR31284:SF10">
    <property type="entry name" value="ACID PHOSPHATASE-LIKE PROTEIN"/>
    <property type="match status" value="1"/>
</dbReference>
<dbReference type="Gene3D" id="3.40.50.1000">
    <property type="entry name" value="HAD superfamily/HAD-like"/>
    <property type="match status" value="1"/>
</dbReference>
<evidence type="ECO:0000256" key="3">
    <source>
        <dbReference type="PIRNR" id="PIRNR002674"/>
    </source>
</evidence>
<organism evidence="5 6">
    <name type="scientific">Chara braunii</name>
    <name type="common">Braun's stonewort</name>
    <dbReference type="NCBI Taxonomy" id="69332"/>
    <lineage>
        <taxon>Eukaryota</taxon>
        <taxon>Viridiplantae</taxon>
        <taxon>Streptophyta</taxon>
        <taxon>Charophyceae</taxon>
        <taxon>Charales</taxon>
        <taxon>Characeae</taxon>
        <taxon>Chara</taxon>
    </lineage>
</organism>
<protein>
    <recommendedName>
        <fullName evidence="7">Acid phosphatase</fullName>
    </recommendedName>
</protein>
<dbReference type="PIRSF" id="PIRSF002674">
    <property type="entry name" value="VSP"/>
    <property type="match status" value="1"/>
</dbReference>
<dbReference type="Pfam" id="PF03767">
    <property type="entry name" value="Acid_phosphat_B"/>
    <property type="match status" value="1"/>
</dbReference>
<accession>A0A388JM01</accession>
<evidence type="ECO:0000313" key="5">
    <source>
        <dbReference type="EMBL" id="GBG58834.1"/>
    </source>
</evidence>
<feature type="chain" id="PRO_5017192880" description="Acid phosphatase" evidence="4">
    <location>
        <begin position="27"/>
        <end position="255"/>
    </location>
</feature>
<dbReference type="Proteomes" id="UP000265515">
    <property type="component" value="Unassembled WGS sequence"/>
</dbReference>
<dbReference type="EMBL" id="BFEA01000001">
    <property type="protein sequence ID" value="GBG58834.1"/>
    <property type="molecule type" value="Genomic_DNA"/>
</dbReference>
<dbReference type="InterPro" id="IPR036412">
    <property type="entry name" value="HAD-like_sf"/>
</dbReference>
<evidence type="ECO:0000256" key="1">
    <source>
        <dbReference type="ARBA" id="ARBA00022729"/>
    </source>
</evidence>
<dbReference type="InterPro" id="IPR014403">
    <property type="entry name" value="APS1/VSP"/>
</dbReference>
<dbReference type="Gramene" id="GBG58834">
    <property type="protein sequence ID" value="GBG58834"/>
    <property type="gene ID" value="CBR_g234"/>
</dbReference>
<evidence type="ECO:0000256" key="2">
    <source>
        <dbReference type="ARBA" id="ARBA00023180"/>
    </source>
</evidence>
<dbReference type="AlphaFoldDB" id="A0A388JM01"/>
<dbReference type="SUPFAM" id="SSF56784">
    <property type="entry name" value="HAD-like"/>
    <property type="match status" value="1"/>
</dbReference>
<proteinExistence type="inferred from homology"/>
<dbReference type="OrthoDB" id="59415at2759"/>
<dbReference type="InterPro" id="IPR023214">
    <property type="entry name" value="HAD_sf"/>
</dbReference>
<evidence type="ECO:0000256" key="4">
    <source>
        <dbReference type="SAM" id="SignalP"/>
    </source>
</evidence>
<keyword evidence="1 4" id="KW-0732">Signal</keyword>
<feature type="signal peptide" evidence="4">
    <location>
        <begin position="1"/>
        <end position="26"/>
    </location>
</feature>
<dbReference type="InterPro" id="IPR005519">
    <property type="entry name" value="Acid_phosphat_B-like"/>
</dbReference>
<evidence type="ECO:0008006" key="7">
    <source>
        <dbReference type="Google" id="ProtNLM"/>
    </source>
</evidence>
<comment type="similarity">
    <text evidence="3">Belongs to the APS1/VSP family.</text>
</comment>
<dbReference type="OMA" id="FAFNTEM"/>
<comment type="caution">
    <text evidence="5">The sequence shown here is derived from an EMBL/GenBank/DDBJ whole genome shotgun (WGS) entry which is preliminary data.</text>
</comment>
<dbReference type="PANTHER" id="PTHR31284">
    <property type="entry name" value="ACID PHOSPHATASE-LIKE PROTEIN"/>
    <property type="match status" value="1"/>
</dbReference>
<sequence>MEPITGSSSFWFLGLVILLALSLGTARCQLQLTTEVVDAADVNDYCMGFIYNTGTDNIQGWVVPPQCEKVVERYMTEGEYQRDVAATCLAAHDYFSSLRPGPTDTVVFDIDETLISNVPYQIGLHWGVNKFDPVSWKEWTAQANAAAIPQVLALYNELKDAGWNLLLLTGRAEDERNDTMANLLRAGYVSWFDLILKSEAEEGLLAVDYKSRRREEFEKKGYTVRGCVGDQWSDLRGKAAGDHAFKLPNPMYYIA</sequence>